<dbReference type="GO" id="GO:0006777">
    <property type="term" value="P:Mo-molybdopterin cofactor biosynthetic process"/>
    <property type="evidence" value="ECO:0007669"/>
    <property type="project" value="UniProtKB-KW"/>
</dbReference>
<dbReference type="EMBL" id="RQEP01000018">
    <property type="protein sequence ID" value="TGK00705.1"/>
    <property type="molecule type" value="Genomic_DNA"/>
</dbReference>
<dbReference type="InterPro" id="IPR025877">
    <property type="entry name" value="MobA-like_NTP_Trfase"/>
</dbReference>
<evidence type="ECO:0000256" key="3">
    <source>
        <dbReference type="ARBA" id="ARBA00022723"/>
    </source>
</evidence>
<evidence type="ECO:0000313" key="10">
    <source>
        <dbReference type="EMBL" id="TGK00705.1"/>
    </source>
</evidence>
<dbReference type="CDD" id="cd02503">
    <property type="entry name" value="MobA"/>
    <property type="match status" value="1"/>
</dbReference>
<reference evidence="10" key="1">
    <citation type="journal article" date="2019" name="PLoS Negl. Trop. Dis.">
        <title>Revisiting the worldwide diversity of Leptospira species in the environment.</title>
        <authorList>
            <person name="Vincent A.T."/>
            <person name="Schiettekatte O."/>
            <person name="Bourhy P."/>
            <person name="Veyrier F.J."/>
            <person name="Picardeau M."/>
        </authorList>
    </citation>
    <scope>NUCLEOTIDE SEQUENCE [LARGE SCALE GENOMIC DNA]</scope>
    <source>
        <strain evidence="10">SSS9</strain>
    </source>
</reference>
<evidence type="ECO:0000256" key="7">
    <source>
        <dbReference type="ARBA" id="ARBA00023150"/>
    </source>
</evidence>
<comment type="similarity">
    <text evidence="8">Belongs to the MobA family.</text>
</comment>
<dbReference type="SUPFAM" id="SSF53448">
    <property type="entry name" value="Nucleotide-diphospho-sugar transferases"/>
    <property type="match status" value="1"/>
</dbReference>
<evidence type="ECO:0000256" key="2">
    <source>
        <dbReference type="ARBA" id="ARBA00022679"/>
    </source>
</evidence>
<evidence type="ECO:0000259" key="9">
    <source>
        <dbReference type="Pfam" id="PF12804"/>
    </source>
</evidence>
<keyword evidence="5 8" id="KW-0460">Magnesium</keyword>
<dbReference type="GO" id="GO:0005737">
    <property type="term" value="C:cytoplasm"/>
    <property type="evidence" value="ECO:0007669"/>
    <property type="project" value="UniProtKB-SubCell"/>
</dbReference>
<comment type="caution">
    <text evidence="10">The sequence shown here is derived from an EMBL/GenBank/DDBJ whole genome shotgun (WGS) entry which is preliminary data.</text>
</comment>
<dbReference type="PANTHER" id="PTHR19136:SF81">
    <property type="entry name" value="MOLYBDENUM COFACTOR GUANYLYLTRANSFERASE"/>
    <property type="match status" value="1"/>
</dbReference>
<keyword evidence="1 8" id="KW-0963">Cytoplasm</keyword>
<feature type="domain" description="MobA-like NTP transferase" evidence="9">
    <location>
        <begin position="9"/>
        <end position="160"/>
    </location>
</feature>
<feature type="binding site" evidence="8">
    <location>
        <position position="108"/>
    </location>
    <ligand>
        <name>GTP</name>
        <dbReference type="ChEBI" id="CHEBI:37565"/>
    </ligand>
</feature>
<comment type="function">
    <text evidence="8">Transfers a GMP moiety from GTP to Mo-molybdopterin (Mo-MPT) cofactor (Moco or molybdenum cofactor) to form Mo-molybdopterin guanine dinucleotide (Mo-MGD) cofactor.</text>
</comment>
<dbReference type="Pfam" id="PF12804">
    <property type="entry name" value="NTP_transf_3"/>
    <property type="match status" value="1"/>
</dbReference>
<comment type="catalytic activity">
    <reaction evidence="8">
        <text>Mo-molybdopterin + GTP + H(+) = Mo-molybdopterin guanine dinucleotide + diphosphate</text>
        <dbReference type="Rhea" id="RHEA:34243"/>
        <dbReference type="ChEBI" id="CHEBI:15378"/>
        <dbReference type="ChEBI" id="CHEBI:33019"/>
        <dbReference type="ChEBI" id="CHEBI:37565"/>
        <dbReference type="ChEBI" id="CHEBI:71302"/>
        <dbReference type="ChEBI" id="CHEBI:71310"/>
        <dbReference type="EC" id="2.7.7.77"/>
    </reaction>
</comment>
<comment type="domain">
    <text evidence="8">The N-terminal domain determines nucleotide recognition and specific binding, while the C-terminal domain determines the specific binding to the target protein.</text>
</comment>
<dbReference type="PANTHER" id="PTHR19136">
    <property type="entry name" value="MOLYBDENUM COFACTOR GUANYLYLTRANSFERASE"/>
    <property type="match status" value="1"/>
</dbReference>
<feature type="binding site" evidence="8">
    <location>
        <position position="24"/>
    </location>
    <ligand>
        <name>GTP</name>
        <dbReference type="ChEBI" id="CHEBI:37565"/>
    </ligand>
</feature>
<evidence type="ECO:0000313" key="11">
    <source>
        <dbReference type="Proteomes" id="UP000297453"/>
    </source>
</evidence>
<feature type="binding site" evidence="8">
    <location>
        <begin position="12"/>
        <end position="14"/>
    </location>
    <ligand>
        <name>GTP</name>
        <dbReference type="ChEBI" id="CHEBI:37565"/>
    </ligand>
</feature>
<dbReference type="Gene3D" id="3.90.550.10">
    <property type="entry name" value="Spore Coat Polysaccharide Biosynthesis Protein SpsA, Chain A"/>
    <property type="match status" value="1"/>
</dbReference>
<dbReference type="InterPro" id="IPR013482">
    <property type="entry name" value="Molybde_CF_guanTrfase"/>
</dbReference>
<keyword evidence="2 8" id="KW-0808">Transferase</keyword>
<comment type="subcellular location">
    <subcellularLocation>
        <location evidence="8">Cytoplasm</location>
    </subcellularLocation>
</comment>
<name>A0A4R9FQS0_9LEPT</name>
<keyword evidence="11" id="KW-1185">Reference proteome</keyword>
<feature type="binding site" evidence="8">
    <location>
        <position position="108"/>
    </location>
    <ligand>
        <name>Mg(2+)</name>
        <dbReference type="ChEBI" id="CHEBI:18420"/>
    </ligand>
</feature>
<keyword evidence="10" id="KW-0548">Nucleotidyltransferase</keyword>
<comment type="cofactor">
    <cofactor evidence="8">
        <name>Mg(2+)</name>
        <dbReference type="ChEBI" id="CHEBI:18420"/>
    </cofactor>
</comment>
<dbReference type="GO" id="GO:0061603">
    <property type="term" value="F:molybdenum cofactor guanylyltransferase activity"/>
    <property type="evidence" value="ECO:0007669"/>
    <property type="project" value="UniProtKB-EC"/>
</dbReference>
<evidence type="ECO:0000256" key="6">
    <source>
        <dbReference type="ARBA" id="ARBA00023134"/>
    </source>
</evidence>
<dbReference type="RefSeq" id="WP_135588385.1">
    <property type="nucleotide sequence ID" value="NZ_RQEP01000018.1"/>
</dbReference>
<keyword evidence="4 8" id="KW-0547">Nucleotide-binding</keyword>
<protein>
    <recommendedName>
        <fullName evidence="8">Probable molybdenum cofactor guanylyltransferase</fullName>
        <shortName evidence="8">MoCo guanylyltransferase</shortName>
        <ecNumber evidence="8">2.7.7.77</ecNumber>
    </recommendedName>
    <alternativeName>
        <fullName evidence="8">GTP:molybdopterin guanylyltransferase</fullName>
    </alternativeName>
    <alternativeName>
        <fullName evidence="8">Mo-MPT guanylyltransferase</fullName>
    </alternativeName>
    <alternativeName>
        <fullName evidence="8">Molybdopterin guanylyltransferase</fullName>
    </alternativeName>
    <alternativeName>
        <fullName evidence="8">Molybdopterin-guanine dinucleotide synthase</fullName>
        <shortName evidence="8">MGD synthase</shortName>
    </alternativeName>
</protein>
<sequence>MRPSTDTSGILLAGGLSSRMGRDKALLSLRDETNFLQKSYHKLRSLCETVYVSVREEQKEVYSNYISREFLISDSISKVQGPLCGILSAFSAATKDFHPSSFLVLAVDMPLLKTKTLLRLMMSGKDSKDGAFYRTEAGIEPLCGLYKSEFLSSLLERTRKEEKISFSPKDLLEDADLSLFEIPVREKRGFSNLNTPKDLLGF</sequence>
<proteinExistence type="inferred from homology"/>
<accession>A0A4R9FQS0</accession>
<dbReference type="EC" id="2.7.7.77" evidence="8"/>
<keyword evidence="3 8" id="KW-0479">Metal-binding</keyword>
<dbReference type="GO" id="GO:0046872">
    <property type="term" value="F:metal ion binding"/>
    <property type="evidence" value="ECO:0007669"/>
    <property type="project" value="UniProtKB-KW"/>
</dbReference>
<organism evidence="10 11">
    <name type="scientific">Leptospira semungkisensis</name>
    <dbReference type="NCBI Taxonomy" id="2484985"/>
    <lineage>
        <taxon>Bacteria</taxon>
        <taxon>Pseudomonadati</taxon>
        <taxon>Spirochaetota</taxon>
        <taxon>Spirochaetia</taxon>
        <taxon>Leptospirales</taxon>
        <taxon>Leptospiraceae</taxon>
        <taxon>Leptospira</taxon>
    </lineage>
</organism>
<comment type="caution">
    <text evidence="8">Lacks conserved residue(s) required for the propagation of feature annotation.</text>
</comment>
<dbReference type="InterPro" id="IPR029044">
    <property type="entry name" value="Nucleotide-diphossugar_trans"/>
</dbReference>
<dbReference type="HAMAP" id="MF_00316">
    <property type="entry name" value="MobA"/>
    <property type="match status" value="1"/>
</dbReference>
<evidence type="ECO:0000256" key="4">
    <source>
        <dbReference type="ARBA" id="ARBA00022741"/>
    </source>
</evidence>
<keyword evidence="7 8" id="KW-0501">Molybdenum cofactor biosynthesis</keyword>
<evidence type="ECO:0000256" key="5">
    <source>
        <dbReference type="ARBA" id="ARBA00022842"/>
    </source>
</evidence>
<evidence type="ECO:0000256" key="1">
    <source>
        <dbReference type="ARBA" id="ARBA00022490"/>
    </source>
</evidence>
<dbReference type="Proteomes" id="UP000297453">
    <property type="component" value="Unassembled WGS sequence"/>
</dbReference>
<gene>
    <name evidence="8" type="primary">mobA</name>
    <name evidence="10" type="ORF">EHO59_12235</name>
</gene>
<keyword evidence="6 8" id="KW-0342">GTP-binding</keyword>
<dbReference type="OrthoDB" id="9788394at2"/>
<evidence type="ECO:0000256" key="8">
    <source>
        <dbReference type="HAMAP-Rule" id="MF_00316"/>
    </source>
</evidence>
<dbReference type="AlphaFoldDB" id="A0A4R9FQS0"/>
<dbReference type="GO" id="GO:0005525">
    <property type="term" value="F:GTP binding"/>
    <property type="evidence" value="ECO:0007669"/>
    <property type="project" value="UniProtKB-UniRule"/>
</dbReference>